<dbReference type="Pfam" id="PF06634">
    <property type="entry name" value="DUF1156"/>
    <property type="match status" value="1"/>
</dbReference>
<feature type="region of interest" description="Disordered" evidence="4">
    <location>
        <begin position="179"/>
        <end position="352"/>
    </location>
</feature>
<dbReference type="InParanoid" id="A9WJK1"/>
<keyword evidence="1" id="KW-0489">Methyltransferase</keyword>
<dbReference type="InterPro" id="IPR009537">
    <property type="entry name" value="DUF1156"/>
</dbReference>
<evidence type="ECO:0000259" key="5">
    <source>
        <dbReference type="Pfam" id="PF06634"/>
    </source>
</evidence>
<feature type="compositionally biased region" description="Basic and acidic residues" evidence="4">
    <location>
        <begin position="190"/>
        <end position="223"/>
    </location>
</feature>
<sequence>MTSIHRRRKLIEVALPLEKINAESAREKSIRHGHPSTLHLWWARRPLAAARAVLFAQLVDDPSAVPEEFPTPEAQAAERQRLFRLIERLVKWENTTDEALLAAAREEIWKSWRRTCRDNAQHPRAAELFNPDRLPAFHDPFAGGGAIPLEAQRLGLEAYASDLNPVAVLINKAMIELPPRFRDQPPVNPENRREKIGDRGEEVGGRGEKIGDRGEKVGDRGERGSVSSGGGEGDVDALQGTYRVAEGDGSHTGSLPSGSVPATRGDLRDASADDPGSGVDSGEHRRGLDAGVGQGEGAVSGNRPGVTGRIGNTVDTLHSDRLVSGDRDSTAEWTDRRSGPDADDHASSSSAGMSNRIAVTEPGTVLQQQPISSLLSPISYKGAQGLAADVRYYGQWMRDEAERRIGQLYPKVTITAELAADRPDLQPLVGQQLTVIAWLWARTVKSPNPAFAHVDVPLASTFMLSTKPGKEAYVEPVIAGDTYRFTVKVGKPRDPERVKRGTKLARGANFECLLSGMPITGDYIKAEGCAGRMGARLLAIVAEGPRGRVYLPPMPEHEEIARQAQPAWKPDLPMNRETRDLVSGRGYGFFTWADLFTPRQLVALTTFADLVGEAMERVKADYLQALGARASGAHSQQNDADAQAYAEAVGVYLALGVDRLSDRSSSICSWDTGFVKIRNTFGRQAIPMMWDYAEANVFSDSTGNFSALLEWVVEFLHVAPAKALGQAFQADAANQTISTNKIISTDPPYFDNIGYADLSDFFYVWLRRTLRSVYPDLFATVAVPKAEELVATPYRHGSKAAAERFFMDGMTTALQRLAAQAHPAFPVTIYYAFKQRETAEPGVPGELGARASGAHQEHAGETPALSGVVSTGWETFLSAVIRAGFAISGTWPMRTELSNRMLGKDTNALASSIVLVCRQRPADAPVATRRAFVQALKAELPRALRELQAGNIAPVDLAQAAIGPGMAVYSRYAQVLDAQGQPVTVREALALINQVLDETLAEQEGDFDADTRWALAWFEQYGFSEGEFGVAETLSKAKNTSVDGLVAAGILEAKRGKVRLFRPAELPADWDPARDARCTHWEVVHQLIRVLETGGEVATAALLTRLGSRAEVARELAYRLYSICERKKWADEALSYNALVQSWGEVVRLAGERAEGMSVQQGMEL</sequence>
<evidence type="ECO:0000313" key="6">
    <source>
        <dbReference type="EMBL" id="ABY35905.1"/>
    </source>
</evidence>
<dbReference type="EMBL" id="CP000909">
    <property type="protein sequence ID" value="ABY35905.1"/>
    <property type="molecule type" value="Genomic_DNA"/>
</dbReference>
<dbReference type="GO" id="GO:0009007">
    <property type="term" value="F:site-specific DNA-methyltransferase (adenine-specific) activity"/>
    <property type="evidence" value="ECO:0007669"/>
    <property type="project" value="UniProtKB-EC"/>
</dbReference>
<protein>
    <recommendedName>
        <fullName evidence="5">DUF1156 domain-containing protein</fullName>
    </recommendedName>
</protein>
<evidence type="ECO:0000256" key="2">
    <source>
        <dbReference type="ARBA" id="ARBA00022679"/>
    </source>
</evidence>
<evidence type="ECO:0000256" key="3">
    <source>
        <dbReference type="ARBA" id="ARBA00022691"/>
    </source>
</evidence>
<feature type="compositionally biased region" description="Basic and acidic residues" evidence="4">
    <location>
        <begin position="317"/>
        <end position="346"/>
    </location>
</feature>
<feature type="domain" description="DUF1156" evidence="5">
    <location>
        <begin position="14"/>
        <end position="84"/>
    </location>
</feature>
<dbReference type="Pfam" id="PF02086">
    <property type="entry name" value="MethyltransfD12"/>
    <property type="match status" value="1"/>
</dbReference>
<dbReference type="EnsemblBacteria" id="ABY35905">
    <property type="protein sequence ID" value="ABY35905"/>
    <property type="gene ID" value="Caur_2700"/>
</dbReference>
<dbReference type="GO" id="GO:0009307">
    <property type="term" value="P:DNA restriction-modification system"/>
    <property type="evidence" value="ECO:0007669"/>
    <property type="project" value="InterPro"/>
</dbReference>
<dbReference type="SUPFAM" id="SSF53335">
    <property type="entry name" value="S-adenosyl-L-methionine-dependent methyltransferases"/>
    <property type="match status" value="1"/>
</dbReference>
<dbReference type="REBASE" id="16882">
    <property type="entry name" value="M.CauJORF2700P"/>
</dbReference>
<evidence type="ECO:0000256" key="1">
    <source>
        <dbReference type="ARBA" id="ARBA00022603"/>
    </source>
</evidence>
<dbReference type="GO" id="GO:0032259">
    <property type="term" value="P:methylation"/>
    <property type="evidence" value="ECO:0007669"/>
    <property type="project" value="UniProtKB-KW"/>
</dbReference>
<dbReference type="PATRIC" id="fig|324602.8.peg.3045"/>
<dbReference type="InterPro" id="IPR012327">
    <property type="entry name" value="MeTrfase_D12"/>
</dbReference>
<organism evidence="6 7">
    <name type="scientific">Chloroflexus aurantiacus (strain ATCC 29366 / DSM 635 / J-10-fl)</name>
    <dbReference type="NCBI Taxonomy" id="324602"/>
    <lineage>
        <taxon>Bacteria</taxon>
        <taxon>Bacillati</taxon>
        <taxon>Chloroflexota</taxon>
        <taxon>Chloroflexia</taxon>
        <taxon>Chloroflexales</taxon>
        <taxon>Chloroflexineae</taxon>
        <taxon>Chloroflexaceae</taxon>
        <taxon>Chloroflexus</taxon>
    </lineage>
</organism>
<keyword evidence="7" id="KW-1185">Reference proteome</keyword>
<name>A9WJK1_CHLAA</name>
<keyword evidence="2" id="KW-0808">Transferase</keyword>
<evidence type="ECO:0000256" key="4">
    <source>
        <dbReference type="SAM" id="MobiDB-lite"/>
    </source>
</evidence>
<proteinExistence type="predicted"/>
<keyword evidence="3" id="KW-0949">S-adenosyl-L-methionine</keyword>
<reference evidence="7" key="1">
    <citation type="journal article" date="2011" name="BMC Genomics">
        <title>Complete genome sequence of the filamentous anoxygenic phototrophic bacterium Chloroflexus aurantiacus.</title>
        <authorList>
            <person name="Tang K.H."/>
            <person name="Barry K."/>
            <person name="Chertkov O."/>
            <person name="Dalin E."/>
            <person name="Han C.S."/>
            <person name="Hauser L.J."/>
            <person name="Honchak B.M."/>
            <person name="Karbach L.E."/>
            <person name="Land M.L."/>
            <person name="Lapidus A."/>
            <person name="Larimer F.W."/>
            <person name="Mikhailova N."/>
            <person name="Pitluck S."/>
            <person name="Pierson B.K."/>
            <person name="Blankenship R.E."/>
        </authorList>
    </citation>
    <scope>NUCLEOTIDE SEQUENCE [LARGE SCALE GENOMIC DNA]</scope>
    <source>
        <strain evidence="7">ATCC 29366 / DSM 635 / J-10-fl</strain>
    </source>
</reference>
<dbReference type="Proteomes" id="UP000002008">
    <property type="component" value="Chromosome"/>
</dbReference>
<dbReference type="AlphaFoldDB" id="A9WJK1"/>
<feature type="region of interest" description="Disordered" evidence="4">
    <location>
        <begin position="842"/>
        <end position="863"/>
    </location>
</feature>
<dbReference type="InterPro" id="IPR029063">
    <property type="entry name" value="SAM-dependent_MTases_sf"/>
</dbReference>
<accession>A9WJK1</accession>
<dbReference type="eggNOG" id="COG1743">
    <property type="taxonomic scope" value="Bacteria"/>
</dbReference>
<dbReference type="KEGG" id="cau:Caur_2700"/>
<evidence type="ECO:0000313" key="7">
    <source>
        <dbReference type="Proteomes" id="UP000002008"/>
    </source>
</evidence>
<gene>
    <name evidence="6" type="ordered locus">Caur_2700</name>
</gene>
<dbReference type="STRING" id="324602.Caur_2700"/>
<dbReference type="HOGENOM" id="CLU_007795_2_0_0"/>